<feature type="domain" description="CCHC-type" evidence="2">
    <location>
        <begin position="207"/>
        <end position="221"/>
    </location>
</feature>
<dbReference type="Gene3D" id="4.10.60.10">
    <property type="entry name" value="Zinc finger, CCHC-type"/>
    <property type="match status" value="1"/>
</dbReference>
<proteinExistence type="predicted"/>
<dbReference type="EMBL" id="BKCJ010002664">
    <property type="protein sequence ID" value="GEU50103.1"/>
    <property type="molecule type" value="Genomic_DNA"/>
</dbReference>
<dbReference type="InterPro" id="IPR036875">
    <property type="entry name" value="Znf_CCHC_sf"/>
</dbReference>
<name>A0A6L2KKR6_TANCI</name>
<dbReference type="GO" id="GO:0008270">
    <property type="term" value="F:zinc ion binding"/>
    <property type="evidence" value="ECO:0007669"/>
    <property type="project" value="UniProtKB-KW"/>
</dbReference>
<dbReference type="AlphaFoldDB" id="A0A6L2KKR6"/>
<keyword evidence="1" id="KW-0862">Zinc</keyword>
<organism evidence="3">
    <name type="scientific">Tanacetum cinerariifolium</name>
    <name type="common">Dalmatian daisy</name>
    <name type="synonym">Chrysanthemum cinerariifolium</name>
    <dbReference type="NCBI Taxonomy" id="118510"/>
    <lineage>
        <taxon>Eukaryota</taxon>
        <taxon>Viridiplantae</taxon>
        <taxon>Streptophyta</taxon>
        <taxon>Embryophyta</taxon>
        <taxon>Tracheophyta</taxon>
        <taxon>Spermatophyta</taxon>
        <taxon>Magnoliopsida</taxon>
        <taxon>eudicotyledons</taxon>
        <taxon>Gunneridae</taxon>
        <taxon>Pentapetalae</taxon>
        <taxon>asterids</taxon>
        <taxon>campanulids</taxon>
        <taxon>Asterales</taxon>
        <taxon>Asteraceae</taxon>
        <taxon>Asteroideae</taxon>
        <taxon>Anthemideae</taxon>
        <taxon>Anthemidinae</taxon>
        <taxon>Tanacetum</taxon>
    </lineage>
</organism>
<evidence type="ECO:0000313" key="3">
    <source>
        <dbReference type="EMBL" id="GEU50103.1"/>
    </source>
</evidence>
<dbReference type="SUPFAM" id="SSF57756">
    <property type="entry name" value="Retrovirus zinc finger-like domains"/>
    <property type="match status" value="1"/>
</dbReference>
<evidence type="ECO:0000256" key="1">
    <source>
        <dbReference type="PROSITE-ProRule" id="PRU00047"/>
    </source>
</evidence>
<dbReference type="PROSITE" id="PS50158">
    <property type="entry name" value="ZF_CCHC"/>
    <property type="match status" value="1"/>
</dbReference>
<dbReference type="SMART" id="SM00343">
    <property type="entry name" value="ZnF_C2HC"/>
    <property type="match status" value="1"/>
</dbReference>
<comment type="caution">
    <text evidence="3">The sequence shown here is derived from an EMBL/GenBank/DDBJ whole genome shotgun (WGS) entry which is preliminary data.</text>
</comment>
<dbReference type="InterPro" id="IPR001878">
    <property type="entry name" value="Znf_CCHC"/>
</dbReference>
<evidence type="ECO:0000259" key="2">
    <source>
        <dbReference type="PROSITE" id="PS50158"/>
    </source>
</evidence>
<dbReference type="GO" id="GO:0003676">
    <property type="term" value="F:nucleic acid binding"/>
    <property type="evidence" value="ECO:0007669"/>
    <property type="project" value="InterPro"/>
</dbReference>
<dbReference type="Pfam" id="PF00098">
    <property type="entry name" value="zf-CCHC"/>
    <property type="match status" value="1"/>
</dbReference>
<protein>
    <recommendedName>
        <fullName evidence="2">CCHC-type domain-containing protein</fullName>
    </recommendedName>
</protein>
<gene>
    <name evidence="3" type="ORF">Tci_022081</name>
</gene>
<keyword evidence="1" id="KW-0863">Zinc-finger</keyword>
<sequence length="280" mass="30881">MSTQQDIYVAGLENRHRMLNKYNYVPWSSRLLCYAKSKPNRKFLANSILHGPYVRRMIVEPDDPDCTPFVPESTHEHTDDELTAAEAKQLEADDQAIQTILMGLPEDIYALVDNLVTCSANDERHNAGNQIGFNVGQITGNQNGYNAVQNVEHQVGQNAVQNLGIQNVENQNGLIVVPRITNQNGNGNVVSTCAEGNGNGNNANQIRCYNCRGVGHYARNCIAEEFDLMVVAAGCEKIEEVNSNCILMANLQQASTSGIHADKAPVYDSCHTPPRQKRKV</sequence>
<accession>A0A6L2KKR6</accession>
<reference evidence="3" key="1">
    <citation type="journal article" date="2019" name="Sci. Rep.">
        <title>Draft genome of Tanacetum cinerariifolium, the natural source of mosquito coil.</title>
        <authorList>
            <person name="Yamashiro T."/>
            <person name="Shiraishi A."/>
            <person name="Satake H."/>
            <person name="Nakayama K."/>
        </authorList>
    </citation>
    <scope>NUCLEOTIDE SEQUENCE</scope>
</reference>
<keyword evidence="1" id="KW-0479">Metal-binding</keyword>